<accession>A0A8H4X6U4</accession>
<comment type="caution">
    <text evidence="3">The sequence shown here is derived from an EMBL/GenBank/DDBJ whole genome shotgun (WGS) entry which is preliminary data.</text>
</comment>
<evidence type="ECO:0000259" key="2">
    <source>
        <dbReference type="PROSITE" id="PS51020"/>
    </source>
</evidence>
<dbReference type="InterPro" id="IPR001202">
    <property type="entry name" value="WW_dom"/>
</dbReference>
<evidence type="ECO:0000313" key="3">
    <source>
        <dbReference type="EMBL" id="KAF4963410.1"/>
    </source>
</evidence>
<reference evidence="3" key="2">
    <citation type="submission" date="2020-05" db="EMBL/GenBank/DDBJ databases">
        <authorList>
            <person name="Kim H.-S."/>
            <person name="Proctor R.H."/>
            <person name="Brown D.W."/>
        </authorList>
    </citation>
    <scope>NUCLEOTIDE SEQUENCE</scope>
    <source>
        <strain evidence="3">NRRL 20472</strain>
    </source>
</reference>
<keyword evidence="4" id="KW-1185">Reference proteome</keyword>
<gene>
    <name evidence="3" type="ORF">FSARC_8582</name>
</gene>
<organism evidence="3 4">
    <name type="scientific">Fusarium sarcochroum</name>
    <dbReference type="NCBI Taxonomy" id="1208366"/>
    <lineage>
        <taxon>Eukaryota</taxon>
        <taxon>Fungi</taxon>
        <taxon>Dikarya</taxon>
        <taxon>Ascomycota</taxon>
        <taxon>Pezizomycotina</taxon>
        <taxon>Sordariomycetes</taxon>
        <taxon>Hypocreomycetidae</taxon>
        <taxon>Hypocreales</taxon>
        <taxon>Nectriaceae</taxon>
        <taxon>Fusarium</taxon>
        <taxon>Fusarium lateritium species complex</taxon>
    </lineage>
</organism>
<dbReference type="PROSITE" id="PS50020">
    <property type="entry name" value="WW_DOMAIN_2"/>
    <property type="match status" value="1"/>
</dbReference>
<dbReference type="CDD" id="cd00201">
    <property type="entry name" value="WW"/>
    <property type="match status" value="1"/>
</dbReference>
<name>A0A8H4X6U4_9HYPO</name>
<dbReference type="SMART" id="SM00456">
    <property type="entry name" value="WW"/>
    <property type="match status" value="1"/>
</dbReference>
<proteinExistence type="predicted"/>
<dbReference type="SUPFAM" id="SSF51045">
    <property type="entry name" value="WW domain"/>
    <property type="match status" value="1"/>
</dbReference>
<feature type="domain" description="WW" evidence="1">
    <location>
        <begin position="127"/>
        <end position="159"/>
    </location>
</feature>
<dbReference type="Gene3D" id="2.20.70.10">
    <property type="match status" value="1"/>
</dbReference>
<feature type="domain" description="Spondin" evidence="2">
    <location>
        <begin position="1"/>
        <end position="46"/>
    </location>
</feature>
<dbReference type="InterPro" id="IPR036020">
    <property type="entry name" value="WW_dom_sf"/>
</dbReference>
<protein>
    <recommendedName>
        <fullName evidence="5">WW domain-containing protein</fullName>
    </recommendedName>
</protein>
<sequence length="174" mass="18764">MSASRGLLIQPVPARTGAQLTPQIPQMPQMPQEPVFPIRSPMPSAPTVQSHTLRALRCRISQAVLLLGLQLGTIFRFLTTLTLLPGLPSITTNGAAGSTPIGMAENTGSLLITNALSQRAANASPEPALPPGWNAYLDIHQQYYVHESTATFQWELPRGVANSNASYRFAQRHG</sequence>
<dbReference type="PROSITE" id="PS51020">
    <property type="entry name" value="SPONDIN"/>
    <property type="match status" value="1"/>
</dbReference>
<dbReference type="InterPro" id="IPR009465">
    <property type="entry name" value="Spondin_N"/>
</dbReference>
<reference evidence="3" key="1">
    <citation type="journal article" date="2020" name="BMC Genomics">
        <title>Correction to: Identification and distribution of gene clusters required for synthesis of sphingolipid metabolism inhibitors in diverse species of the filamentous fungus Fusarium.</title>
        <authorList>
            <person name="Kim H.S."/>
            <person name="Lohmar J.M."/>
            <person name="Busman M."/>
            <person name="Brown D.W."/>
            <person name="Naumann T.A."/>
            <person name="Divon H.H."/>
            <person name="Lysoe E."/>
            <person name="Uhlig S."/>
            <person name="Proctor R.H."/>
        </authorList>
    </citation>
    <scope>NUCLEOTIDE SEQUENCE</scope>
    <source>
        <strain evidence="3">NRRL 20472</strain>
    </source>
</reference>
<evidence type="ECO:0000259" key="1">
    <source>
        <dbReference type="PROSITE" id="PS50020"/>
    </source>
</evidence>
<dbReference type="Proteomes" id="UP000622797">
    <property type="component" value="Unassembled WGS sequence"/>
</dbReference>
<dbReference type="AlphaFoldDB" id="A0A8H4X6U4"/>
<evidence type="ECO:0008006" key="5">
    <source>
        <dbReference type="Google" id="ProtNLM"/>
    </source>
</evidence>
<dbReference type="EMBL" id="JABEXW010000475">
    <property type="protein sequence ID" value="KAF4963410.1"/>
    <property type="molecule type" value="Genomic_DNA"/>
</dbReference>
<evidence type="ECO:0000313" key="4">
    <source>
        <dbReference type="Proteomes" id="UP000622797"/>
    </source>
</evidence>